<feature type="chain" id="PRO_5047129264" description="CopC domain-containing protein" evidence="7">
    <location>
        <begin position="37"/>
        <end position="208"/>
    </location>
</feature>
<dbReference type="PANTHER" id="PTHR34820">
    <property type="entry name" value="INNER MEMBRANE PROTEIN YEBZ"/>
    <property type="match status" value="1"/>
</dbReference>
<keyword evidence="10" id="KW-1185">Reference proteome</keyword>
<feature type="signal peptide" evidence="7">
    <location>
        <begin position="1"/>
        <end position="36"/>
    </location>
</feature>
<proteinExistence type="predicted"/>
<feature type="domain" description="CopC" evidence="8">
    <location>
        <begin position="37"/>
        <end position="129"/>
    </location>
</feature>
<dbReference type="PANTHER" id="PTHR34820:SF4">
    <property type="entry name" value="INNER MEMBRANE PROTEIN YEBZ"/>
    <property type="match status" value="1"/>
</dbReference>
<keyword evidence="6" id="KW-0472">Membrane</keyword>
<organism evidence="9 10">
    <name type="scientific">Paeniglutamicibacter antarcticus</name>
    <dbReference type="NCBI Taxonomy" id="494023"/>
    <lineage>
        <taxon>Bacteria</taxon>
        <taxon>Bacillati</taxon>
        <taxon>Actinomycetota</taxon>
        <taxon>Actinomycetes</taxon>
        <taxon>Micrococcales</taxon>
        <taxon>Micrococcaceae</taxon>
        <taxon>Paeniglutamicibacter</taxon>
    </lineage>
</organism>
<feature type="region of interest" description="Disordered" evidence="5">
    <location>
        <begin position="135"/>
        <end position="174"/>
    </location>
</feature>
<reference evidence="10" key="1">
    <citation type="journal article" date="2019" name="Int. J. Syst. Evol. Microbiol.">
        <title>The Global Catalogue of Microorganisms (GCM) 10K type strain sequencing project: providing services to taxonomists for standard genome sequencing and annotation.</title>
        <authorList>
            <consortium name="The Broad Institute Genomics Platform"/>
            <consortium name="The Broad Institute Genome Sequencing Center for Infectious Disease"/>
            <person name="Wu L."/>
            <person name="Ma J."/>
        </authorList>
    </citation>
    <scope>NUCLEOTIDE SEQUENCE [LARGE SCALE GENOMIC DNA]</scope>
    <source>
        <strain evidence="10">JCM 18952</strain>
    </source>
</reference>
<dbReference type="Proteomes" id="UP001501257">
    <property type="component" value="Unassembled WGS sequence"/>
</dbReference>
<evidence type="ECO:0000256" key="7">
    <source>
        <dbReference type="SAM" id="SignalP"/>
    </source>
</evidence>
<dbReference type="SUPFAM" id="SSF81296">
    <property type="entry name" value="E set domains"/>
    <property type="match status" value="1"/>
</dbReference>
<gene>
    <name evidence="9" type="ORF">GCM10025778_28060</name>
</gene>
<evidence type="ECO:0000313" key="9">
    <source>
        <dbReference type="EMBL" id="GAA5228273.1"/>
    </source>
</evidence>
<dbReference type="EMBL" id="BAABLK010000036">
    <property type="protein sequence ID" value="GAA5228273.1"/>
    <property type="molecule type" value="Genomic_DNA"/>
</dbReference>
<dbReference type="InterPro" id="IPR014756">
    <property type="entry name" value="Ig_E-set"/>
</dbReference>
<evidence type="ECO:0000256" key="1">
    <source>
        <dbReference type="ARBA" id="ARBA00004196"/>
    </source>
</evidence>
<keyword evidence="6" id="KW-0812">Transmembrane</keyword>
<dbReference type="Gene3D" id="2.60.40.1220">
    <property type="match status" value="1"/>
</dbReference>
<keyword evidence="4" id="KW-0186">Copper</keyword>
<comment type="subcellular location">
    <subcellularLocation>
        <location evidence="1">Cell envelope</location>
    </subcellularLocation>
</comment>
<accession>A0ABP9TPS1</accession>
<sequence>MTDSIKAPSATTRIGVLFAAVLLCLMSFFGASSAQAHDELISSIPATGEVLDSAPKTLVLTFSGDIKKIGTILQLKNSEGSEIGTSFEINRREVVVTPDETLGNGKYTLVSRVVSSDGHPIDKKIDFEIKAPATEASSTPAASGAPETSAAATAPAMMAAPSTEPSAEADDSSKTVAGMPAGLVWTIIGVAGIGIIVLVLLKVRRQTK</sequence>
<evidence type="ECO:0000259" key="8">
    <source>
        <dbReference type="Pfam" id="PF04234"/>
    </source>
</evidence>
<dbReference type="RefSeq" id="WP_210099854.1">
    <property type="nucleotide sequence ID" value="NZ_BAABLK010000036.1"/>
</dbReference>
<protein>
    <recommendedName>
        <fullName evidence="8">CopC domain-containing protein</fullName>
    </recommendedName>
</protein>
<dbReference type="InterPro" id="IPR014755">
    <property type="entry name" value="Cu-Rt/internalin_Ig-like"/>
</dbReference>
<comment type="caution">
    <text evidence="9">The sequence shown here is derived from an EMBL/GenBank/DDBJ whole genome shotgun (WGS) entry which is preliminary data.</text>
</comment>
<evidence type="ECO:0000256" key="3">
    <source>
        <dbReference type="ARBA" id="ARBA00022729"/>
    </source>
</evidence>
<keyword evidence="2" id="KW-0479">Metal-binding</keyword>
<keyword evidence="3 7" id="KW-0732">Signal</keyword>
<feature type="transmembrane region" description="Helical" evidence="6">
    <location>
        <begin position="182"/>
        <end position="201"/>
    </location>
</feature>
<evidence type="ECO:0000256" key="6">
    <source>
        <dbReference type="SAM" id="Phobius"/>
    </source>
</evidence>
<evidence type="ECO:0000256" key="4">
    <source>
        <dbReference type="ARBA" id="ARBA00023008"/>
    </source>
</evidence>
<feature type="compositionally biased region" description="Low complexity" evidence="5">
    <location>
        <begin position="135"/>
        <end position="166"/>
    </location>
</feature>
<keyword evidence="6" id="KW-1133">Transmembrane helix</keyword>
<evidence type="ECO:0000256" key="2">
    <source>
        <dbReference type="ARBA" id="ARBA00022723"/>
    </source>
</evidence>
<dbReference type="Pfam" id="PF04234">
    <property type="entry name" value="CopC"/>
    <property type="match status" value="1"/>
</dbReference>
<evidence type="ECO:0000256" key="5">
    <source>
        <dbReference type="SAM" id="MobiDB-lite"/>
    </source>
</evidence>
<name>A0ABP9TPS1_9MICC</name>
<dbReference type="InterPro" id="IPR032694">
    <property type="entry name" value="CopC/D"/>
</dbReference>
<dbReference type="InterPro" id="IPR007348">
    <property type="entry name" value="CopC_dom"/>
</dbReference>
<evidence type="ECO:0000313" key="10">
    <source>
        <dbReference type="Proteomes" id="UP001501257"/>
    </source>
</evidence>